<dbReference type="InterPro" id="IPR011009">
    <property type="entry name" value="Kinase-like_dom_sf"/>
</dbReference>
<dbReference type="GO" id="GO:0016301">
    <property type="term" value="F:kinase activity"/>
    <property type="evidence" value="ECO:0007669"/>
    <property type="project" value="UniProtKB-UniRule"/>
</dbReference>
<keyword evidence="1 2" id="KW-0418">Kinase</keyword>
<dbReference type="Gene3D" id="1.10.510.10">
    <property type="entry name" value="Transferase(Phosphotransferase) domain 1"/>
    <property type="match status" value="1"/>
</dbReference>
<dbReference type="RefSeq" id="WP_092547993.1">
    <property type="nucleotide sequence ID" value="NZ_FNPZ01000001.1"/>
</dbReference>
<keyword evidence="1" id="KW-0808">Transferase</keyword>
<dbReference type="EMBL" id="FNPZ01000001">
    <property type="protein sequence ID" value="SDY45906.1"/>
    <property type="molecule type" value="Genomic_DNA"/>
</dbReference>
<dbReference type="PIRSF" id="PIRSF006221">
    <property type="entry name" value="Ketosamine-3-kinase"/>
    <property type="match status" value="1"/>
</dbReference>
<dbReference type="OrthoDB" id="5291879at2"/>
<dbReference type="Proteomes" id="UP000198891">
    <property type="component" value="Unassembled WGS sequence"/>
</dbReference>
<evidence type="ECO:0000313" key="2">
    <source>
        <dbReference type="EMBL" id="SDY45906.1"/>
    </source>
</evidence>
<protein>
    <submittedName>
        <fullName evidence="2">Fructosamine-3-kinase</fullName>
    </submittedName>
</protein>
<dbReference type="PANTHER" id="PTHR12149">
    <property type="entry name" value="FRUCTOSAMINE 3 KINASE-RELATED PROTEIN"/>
    <property type="match status" value="1"/>
</dbReference>
<name>A0A1H3K145_9MICO</name>
<proteinExistence type="inferred from homology"/>
<accession>A0A1H3K145</accession>
<dbReference type="Pfam" id="PF03881">
    <property type="entry name" value="Fructosamin_kin"/>
    <property type="match status" value="1"/>
</dbReference>
<gene>
    <name evidence="2" type="ORF">SAMN05216554_0387</name>
</gene>
<keyword evidence="3" id="KW-1185">Reference proteome</keyword>
<evidence type="ECO:0000256" key="1">
    <source>
        <dbReference type="PIRNR" id="PIRNR006221"/>
    </source>
</evidence>
<dbReference type="AlphaFoldDB" id="A0A1H3K145"/>
<organism evidence="2 3">
    <name type="scientific">Herbiconiux ginsengi</name>
    <dbReference type="NCBI Taxonomy" id="381665"/>
    <lineage>
        <taxon>Bacteria</taxon>
        <taxon>Bacillati</taxon>
        <taxon>Actinomycetota</taxon>
        <taxon>Actinomycetes</taxon>
        <taxon>Micrococcales</taxon>
        <taxon>Microbacteriaceae</taxon>
        <taxon>Herbiconiux</taxon>
    </lineage>
</organism>
<dbReference type="Gene3D" id="1.20.1270.240">
    <property type="match status" value="1"/>
</dbReference>
<reference evidence="2 3" key="1">
    <citation type="submission" date="2016-10" db="EMBL/GenBank/DDBJ databases">
        <authorList>
            <person name="de Groot N.N."/>
        </authorList>
    </citation>
    <scope>NUCLEOTIDE SEQUENCE [LARGE SCALE GENOMIC DNA]</scope>
    <source>
        <strain evidence="2 3">CGMCC 4.3491</strain>
    </source>
</reference>
<dbReference type="SUPFAM" id="SSF56112">
    <property type="entry name" value="Protein kinase-like (PK-like)"/>
    <property type="match status" value="1"/>
</dbReference>
<dbReference type="Gene3D" id="3.30.200.20">
    <property type="entry name" value="Phosphorylase Kinase, domain 1"/>
    <property type="match status" value="1"/>
</dbReference>
<comment type="similarity">
    <text evidence="1">Belongs to the fructosamine kinase family.</text>
</comment>
<evidence type="ECO:0000313" key="3">
    <source>
        <dbReference type="Proteomes" id="UP000198891"/>
    </source>
</evidence>
<sequence length="256" mass="27342">MFTKSDPAAPEGFFEAEAAGLAWLAASGGAPCVTVHAVRPDGIELEELRSARPSREAARRFGELLAVTHRAGADAFGSPPDGWPGPCYIGRREMAVGEWESWSEFYPQQRVRPYAEQAVARGNLSADGFQTVVRACELIRSGIFDDGEAPARLHGDLWSGNVLWTPTGVVLIDPAAHGGHRETDLAMLVLFGAPFLDDILTAYDQVAPLAPGWHSRVPLHQLFPLAVHAVGHGPSYGAELERAARAVLELGSGSAS</sequence>
<dbReference type="PANTHER" id="PTHR12149:SF8">
    <property type="entry name" value="PROTEIN-RIBULOSAMINE 3-KINASE"/>
    <property type="match status" value="1"/>
</dbReference>
<dbReference type="InterPro" id="IPR016477">
    <property type="entry name" value="Fructo-/Ketosamine-3-kinase"/>
</dbReference>
<dbReference type="STRING" id="381665.SAMN05216554_0387"/>